<dbReference type="InterPro" id="IPR028345">
    <property type="entry name" value="Antibiotic_NAT-like"/>
</dbReference>
<name>A0ABV8KJG6_9ACTN</name>
<dbReference type="RefSeq" id="WP_377543656.1">
    <property type="nucleotide sequence ID" value="NZ_JBHSBN010000005.1"/>
</dbReference>
<dbReference type="SUPFAM" id="SSF110710">
    <property type="entry name" value="TTHA0583/YokD-like"/>
    <property type="match status" value="1"/>
</dbReference>
<dbReference type="InterPro" id="IPR003679">
    <property type="entry name" value="Amioglycoside_AcTrfase"/>
</dbReference>
<accession>A0ABV8KJG6</accession>
<comment type="catalytic activity">
    <reaction evidence="4">
        <text>a 2-deoxystreptamine antibiotic + acetyl-CoA = an N(3)-acetyl-2-deoxystreptamine antibiotic + CoA + H(+)</text>
        <dbReference type="Rhea" id="RHEA:12665"/>
        <dbReference type="ChEBI" id="CHEBI:15378"/>
        <dbReference type="ChEBI" id="CHEBI:57287"/>
        <dbReference type="ChEBI" id="CHEBI:57288"/>
        <dbReference type="ChEBI" id="CHEBI:57921"/>
        <dbReference type="ChEBI" id="CHEBI:77452"/>
        <dbReference type="EC" id="2.3.1.81"/>
    </reaction>
</comment>
<comment type="similarity">
    <text evidence="1 4">Belongs to the antibiotic N-acetyltransferase family.</text>
</comment>
<keyword evidence="6" id="KW-1185">Reference proteome</keyword>
<comment type="caution">
    <text evidence="5">The sequence shown here is derived from an EMBL/GenBank/DDBJ whole genome shotgun (WGS) entry which is preliminary data.</text>
</comment>
<dbReference type="PANTHER" id="PTHR11104">
    <property type="entry name" value="AMINOGLYCOSIDE N3-ACETYLTRANSFERASE"/>
    <property type="match status" value="1"/>
</dbReference>
<organism evidence="5 6">
    <name type="scientific">Micromonospora zhanjiangensis</name>
    <dbReference type="NCBI Taxonomy" id="1522057"/>
    <lineage>
        <taxon>Bacteria</taxon>
        <taxon>Bacillati</taxon>
        <taxon>Actinomycetota</taxon>
        <taxon>Actinomycetes</taxon>
        <taxon>Micromonosporales</taxon>
        <taxon>Micromonosporaceae</taxon>
        <taxon>Micromonospora</taxon>
    </lineage>
</organism>
<evidence type="ECO:0000256" key="3">
    <source>
        <dbReference type="ARBA" id="ARBA00023315"/>
    </source>
</evidence>
<dbReference type="EMBL" id="JBHSBN010000005">
    <property type="protein sequence ID" value="MFC4106153.1"/>
    <property type="molecule type" value="Genomic_DNA"/>
</dbReference>
<dbReference type="Proteomes" id="UP001595868">
    <property type="component" value="Unassembled WGS sequence"/>
</dbReference>
<dbReference type="PANTHER" id="PTHR11104:SF0">
    <property type="entry name" value="SPBETA PROPHAGE-DERIVED AMINOGLYCOSIDE N(3')-ACETYLTRANSFERASE-LIKE PROTEIN YOKD"/>
    <property type="match status" value="1"/>
</dbReference>
<gene>
    <name evidence="5" type="ORF">ACFOX0_09405</name>
</gene>
<sequence>MPELPPRTGTSLAADLRELGVRPGATILLHASLRSLGWVCGGAPTVVRALLAVLGPAGTLVVPAFTPENRDPSRWSHAPVPERWWPAIRAELPAFDPAVTPCREMGLIAETVRTWPGAVRSPHPQTSFVAVGARARALTARHPITCELGEDSPLAAVEAVGGQALLLGVGFDRCTAFHLAEYRQPGLRHRANRCVVMTTAGRRWISYRAAVLDDSDFAALGADYREAAPNGVAAGPVGGAAALLVDIRDAVAFATGWLVGRGVPTGSLAPRSGRRAAALRPVR</sequence>
<dbReference type="Pfam" id="PF02522">
    <property type="entry name" value="Antibiotic_NAT"/>
    <property type="match status" value="1"/>
</dbReference>
<keyword evidence="4" id="KW-0046">Antibiotic resistance</keyword>
<evidence type="ECO:0000256" key="1">
    <source>
        <dbReference type="ARBA" id="ARBA00006383"/>
    </source>
</evidence>
<keyword evidence="2 4" id="KW-0808">Transferase</keyword>
<evidence type="ECO:0000256" key="2">
    <source>
        <dbReference type="ARBA" id="ARBA00022679"/>
    </source>
</evidence>
<reference evidence="6" key="1">
    <citation type="journal article" date="2019" name="Int. J. Syst. Evol. Microbiol.">
        <title>The Global Catalogue of Microorganisms (GCM) 10K type strain sequencing project: providing services to taxonomists for standard genome sequencing and annotation.</title>
        <authorList>
            <consortium name="The Broad Institute Genomics Platform"/>
            <consortium name="The Broad Institute Genome Sequencing Center for Infectious Disease"/>
            <person name="Wu L."/>
            <person name="Ma J."/>
        </authorList>
    </citation>
    <scope>NUCLEOTIDE SEQUENCE [LARGE SCALE GENOMIC DNA]</scope>
    <source>
        <strain evidence="6">2902at01</strain>
    </source>
</reference>
<dbReference type="EC" id="2.3.1.-" evidence="4"/>
<evidence type="ECO:0000313" key="6">
    <source>
        <dbReference type="Proteomes" id="UP001595868"/>
    </source>
</evidence>
<evidence type="ECO:0000313" key="5">
    <source>
        <dbReference type="EMBL" id="MFC4106153.1"/>
    </source>
</evidence>
<evidence type="ECO:0000256" key="4">
    <source>
        <dbReference type="RuleBase" id="RU365031"/>
    </source>
</evidence>
<keyword evidence="3 4" id="KW-0012">Acyltransferase</keyword>
<protein>
    <recommendedName>
        <fullName evidence="4">Aminoglycoside N(3)-acetyltransferase</fullName>
        <ecNumber evidence="4">2.3.1.-</ecNumber>
    </recommendedName>
</protein>
<proteinExistence type="inferred from homology"/>